<evidence type="ECO:0000313" key="7">
    <source>
        <dbReference type="EMBL" id="KMS60232.1"/>
    </source>
</evidence>
<dbReference type="PROSITE" id="PS50249">
    <property type="entry name" value="MPN"/>
    <property type="match status" value="1"/>
</dbReference>
<dbReference type="InterPro" id="IPR051929">
    <property type="entry name" value="VirAsm_ModProt"/>
</dbReference>
<evidence type="ECO:0000313" key="8">
    <source>
        <dbReference type="Proteomes" id="UP000052268"/>
    </source>
</evidence>
<dbReference type="InterPro" id="IPR000555">
    <property type="entry name" value="JAMM/MPN+_dom"/>
</dbReference>
<keyword evidence="5" id="KW-0482">Metalloprotease</keyword>
<dbReference type="EMBL" id="JACU01000001">
    <property type="protein sequence ID" value="KMS60232.1"/>
    <property type="molecule type" value="Genomic_DNA"/>
</dbReference>
<dbReference type="Proteomes" id="UP000052268">
    <property type="component" value="Unassembled WGS sequence"/>
</dbReference>
<evidence type="ECO:0000256" key="4">
    <source>
        <dbReference type="ARBA" id="ARBA00022833"/>
    </source>
</evidence>
<comment type="caution">
    <text evidence="7">The sequence shown here is derived from an EMBL/GenBank/DDBJ whole genome shotgun (WGS) entry which is preliminary data.</text>
</comment>
<organism evidence="7 8">
    <name type="scientific">Novosphingobium barchaimii LL02</name>
    <dbReference type="NCBI Taxonomy" id="1114963"/>
    <lineage>
        <taxon>Bacteria</taxon>
        <taxon>Pseudomonadati</taxon>
        <taxon>Pseudomonadota</taxon>
        <taxon>Alphaproteobacteria</taxon>
        <taxon>Sphingomonadales</taxon>
        <taxon>Sphingomonadaceae</taxon>
        <taxon>Novosphingobium</taxon>
    </lineage>
</organism>
<dbReference type="GO" id="GO:0006508">
    <property type="term" value="P:proteolysis"/>
    <property type="evidence" value="ECO:0007669"/>
    <property type="project" value="UniProtKB-KW"/>
</dbReference>
<dbReference type="Gene3D" id="3.40.140.10">
    <property type="entry name" value="Cytidine Deaminase, domain 2"/>
    <property type="match status" value="1"/>
</dbReference>
<dbReference type="InterPro" id="IPR028090">
    <property type="entry name" value="JAB_dom_prok"/>
</dbReference>
<accession>A0A0J7Y9E0</accession>
<protein>
    <submittedName>
        <fullName evidence="7">Peptidase</fullName>
    </submittedName>
</protein>
<dbReference type="CDD" id="cd08070">
    <property type="entry name" value="MPN_like"/>
    <property type="match status" value="1"/>
</dbReference>
<keyword evidence="2" id="KW-0479">Metal-binding</keyword>
<sequence>MEVEVTSGVMAALRAEAKKAGDDECCGLLLGRIEGDGTERIEIAEAAANVAVNRRIHFEIDPLALLSAHKAARSGGLRLLGYYHSHPTGDSIPSATDCEHSTGDSRIWAIIARSEVAFWRDSGNGFVPLAPRAAD</sequence>
<keyword evidence="3" id="KW-0378">Hydrolase</keyword>
<evidence type="ECO:0000259" key="6">
    <source>
        <dbReference type="PROSITE" id="PS50249"/>
    </source>
</evidence>
<evidence type="ECO:0000256" key="3">
    <source>
        <dbReference type="ARBA" id="ARBA00022801"/>
    </source>
</evidence>
<dbReference type="InterPro" id="IPR037518">
    <property type="entry name" value="MPN"/>
</dbReference>
<feature type="domain" description="MPN" evidence="6">
    <location>
        <begin position="3"/>
        <end position="135"/>
    </location>
</feature>
<evidence type="ECO:0000256" key="2">
    <source>
        <dbReference type="ARBA" id="ARBA00022723"/>
    </source>
</evidence>
<proteinExistence type="predicted"/>
<keyword evidence="4" id="KW-0862">Zinc</keyword>
<dbReference type="OrthoDB" id="9802958at2"/>
<dbReference type="SMART" id="SM00232">
    <property type="entry name" value="JAB_MPN"/>
    <property type="match status" value="1"/>
</dbReference>
<gene>
    <name evidence="7" type="ORF">V474_00675</name>
</gene>
<dbReference type="SUPFAM" id="SSF102712">
    <property type="entry name" value="JAB1/MPN domain"/>
    <property type="match status" value="1"/>
</dbReference>
<keyword evidence="1" id="KW-0645">Protease</keyword>
<dbReference type="GO" id="GO:0008270">
    <property type="term" value="F:zinc ion binding"/>
    <property type="evidence" value="ECO:0007669"/>
    <property type="project" value="TreeGrafter"/>
</dbReference>
<reference evidence="7 8" key="1">
    <citation type="journal article" date="2015" name="G3 (Bethesda)">
        <title>Insights into Ongoing Evolution of the Hexachlorocyclohexane Catabolic Pathway from Comparative Genomics of Ten Sphingomonadaceae Strains.</title>
        <authorList>
            <person name="Pearce S.L."/>
            <person name="Oakeshott J.G."/>
            <person name="Pandey G."/>
        </authorList>
    </citation>
    <scope>NUCLEOTIDE SEQUENCE [LARGE SCALE GENOMIC DNA]</scope>
    <source>
        <strain evidence="7 8">LL02</strain>
    </source>
</reference>
<evidence type="ECO:0000256" key="5">
    <source>
        <dbReference type="ARBA" id="ARBA00023049"/>
    </source>
</evidence>
<keyword evidence="8" id="KW-1185">Reference proteome</keyword>
<dbReference type="AlphaFoldDB" id="A0A0J7Y9E0"/>
<name>A0A0J7Y9E0_9SPHN</name>
<dbReference type="PATRIC" id="fig|1114963.3.peg.133"/>
<dbReference type="PANTHER" id="PTHR34858">
    <property type="entry name" value="CYSO-CYSTEINE PEPTIDASE"/>
    <property type="match status" value="1"/>
</dbReference>
<dbReference type="Pfam" id="PF14464">
    <property type="entry name" value="Prok-JAB"/>
    <property type="match status" value="1"/>
</dbReference>
<evidence type="ECO:0000256" key="1">
    <source>
        <dbReference type="ARBA" id="ARBA00022670"/>
    </source>
</evidence>
<dbReference type="PANTHER" id="PTHR34858:SF1">
    <property type="entry name" value="CYSO-CYSTEINE PEPTIDASE"/>
    <property type="match status" value="1"/>
</dbReference>
<dbReference type="GO" id="GO:0008235">
    <property type="term" value="F:metalloexopeptidase activity"/>
    <property type="evidence" value="ECO:0007669"/>
    <property type="project" value="TreeGrafter"/>
</dbReference>